<evidence type="ECO:0000256" key="1">
    <source>
        <dbReference type="SAM" id="SignalP"/>
    </source>
</evidence>
<feature type="signal peptide" evidence="1">
    <location>
        <begin position="1"/>
        <end position="28"/>
    </location>
</feature>
<dbReference type="Proteomes" id="UP000199032">
    <property type="component" value="Unassembled WGS sequence"/>
</dbReference>
<organism evidence="2 3">
    <name type="scientific">Candidatus Nitrospira nitrosa</name>
    <dbReference type="NCBI Taxonomy" id="1742972"/>
    <lineage>
        <taxon>Bacteria</taxon>
        <taxon>Pseudomonadati</taxon>
        <taxon>Nitrospirota</taxon>
        <taxon>Nitrospiria</taxon>
        <taxon>Nitrospirales</taxon>
        <taxon>Nitrospiraceae</taxon>
        <taxon>Nitrospira</taxon>
    </lineage>
</organism>
<gene>
    <name evidence="2" type="ORF">COMA1_70040</name>
</gene>
<dbReference type="RefSeq" id="WP_090751081.1">
    <property type="nucleotide sequence ID" value="NZ_CZQA01000013.1"/>
</dbReference>
<keyword evidence="1" id="KW-0732">Signal</keyword>
<evidence type="ECO:0000313" key="2">
    <source>
        <dbReference type="EMBL" id="CUS39126.1"/>
    </source>
</evidence>
<feature type="chain" id="PRO_5006624276" evidence="1">
    <location>
        <begin position="29"/>
        <end position="106"/>
    </location>
</feature>
<dbReference type="AlphaFoldDB" id="A0A0S4LT93"/>
<proteinExistence type="predicted"/>
<accession>A0A0S4LT93</accession>
<dbReference type="EMBL" id="CZQA01000013">
    <property type="protein sequence ID" value="CUS39126.1"/>
    <property type="molecule type" value="Genomic_DNA"/>
</dbReference>
<keyword evidence="3" id="KW-1185">Reference proteome</keyword>
<name>A0A0S4LT93_9BACT</name>
<protein>
    <submittedName>
        <fullName evidence="2">Uncharacterized protein</fullName>
    </submittedName>
</protein>
<sequence>MQESISRAICACALLVGLGVAGPAPAVAVDEAMVDIDSPNAMKSLLEQHVGKRVKVKLGSGQDVEGKVAKVGAHAVQLTELVGMELFDATIRLNDVAAVIVRARGK</sequence>
<dbReference type="OrthoDB" id="9256166at2"/>
<evidence type="ECO:0000313" key="3">
    <source>
        <dbReference type="Proteomes" id="UP000199032"/>
    </source>
</evidence>
<reference evidence="2 3" key="1">
    <citation type="submission" date="2015-10" db="EMBL/GenBank/DDBJ databases">
        <authorList>
            <person name="Gilbert D.G."/>
        </authorList>
    </citation>
    <scope>NUCLEOTIDE SEQUENCE [LARGE SCALE GENOMIC DNA]</scope>
    <source>
        <strain evidence="2">COMA1</strain>
    </source>
</reference>